<comment type="caution">
    <text evidence="1">The sequence shown here is derived from an EMBL/GenBank/DDBJ whole genome shotgun (WGS) entry which is preliminary data.</text>
</comment>
<gene>
    <name evidence="1" type="ORF">DPEC_G00344660</name>
</gene>
<dbReference type="EMBL" id="CM055762">
    <property type="protein sequence ID" value="KAJ7985841.1"/>
    <property type="molecule type" value="Genomic_DNA"/>
</dbReference>
<proteinExistence type="predicted"/>
<accession>A0ACC2F3B6</accession>
<keyword evidence="2" id="KW-1185">Reference proteome</keyword>
<dbReference type="Proteomes" id="UP001157502">
    <property type="component" value="Chromosome 35"/>
</dbReference>
<name>A0ACC2F3B6_DALPE</name>
<sequence>MRAPWTNCLSFAVIKPDQERRTPLLECNRERRPHDAPGKSSAIKGRGGLAHRAAIQGEATPVSTLHHDMLRIDGCQQLKQGEKPRQNDCKIPS</sequence>
<evidence type="ECO:0000313" key="2">
    <source>
        <dbReference type="Proteomes" id="UP001157502"/>
    </source>
</evidence>
<organism evidence="1 2">
    <name type="scientific">Dallia pectoralis</name>
    <name type="common">Alaska blackfish</name>
    <dbReference type="NCBI Taxonomy" id="75939"/>
    <lineage>
        <taxon>Eukaryota</taxon>
        <taxon>Metazoa</taxon>
        <taxon>Chordata</taxon>
        <taxon>Craniata</taxon>
        <taxon>Vertebrata</taxon>
        <taxon>Euteleostomi</taxon>
        <taxon>Actinopterygii</taxon>
        <taxon>Neopterygii</taxon>
        <taxon>Teleostei</taxon>
        <taxon>Protacanthopterygii</taxon>
        <taxon>Esociformes</taxon>
        <taxon>Umbridae</taxon>
        <taxon>Dallia</taxon>
    </lineage>
</organism>
<evidence type="ECO:0000313" key="1">
    <source>
        <dbReference type="EMBL" id="KAJ7985841.1"/>
    </source>
</evidence>
<protein>
    <submittedName>
        <fullName evidence="1">Uncharacterized protein</fullName>
    </submittedName>
</protein>
<reference evidence="1" key="1">
    <citation type="submission" date="2021-05" db="EMBL/GenBank/DDBJ databases">
        <authorList>
            <person name="Pan Q."/>
            <person name="Jouanno E."/>
            <person name="Zahm M."/>
            <person name="Klopp C."/>
            <person name="Cabau C."/>
            <person name="Louis A."/>
            <person name="Berthelot C."/>
            <person name="Parey E."/>
            <person name="Roest Crollius H."/>
            <person name="Montfort J."/>
            <person name="Robinson-Rechavi M."/>
            <person name="Bouchez O."/>
            <person name="Lampietro C."/>
            <person name="Lopez Roques C."/>
            <person name="Donnadieu C."/>
            <person name="Postlethwait J."/>
            <person name="Bobe J."/>
            <person name="Dillon D."/>
            <person name="Chandos A."/>
            <person name="von Hippel F."/>
            <person name="Guiguen Y."/>
        </authorList>
    </citation>
    <scope>NUCLEOTIDE SEQUENCE</scope>
    <source>
        <strain evidence="1">YG-Jan2019</strain>
    </source>
</reference>